<dbReference type="CDD" id="cd04369">
    <property type="entry name" value="Bromodomain"/>
    <property type="match status" value="1"/>
</dbReference>
<feature type="compositionally biased region" description="Basic and acidic residues" evidence="3">
    <location>
        <begin position="229"/>
        <end position="239"/>
    </location>
</feature>
<dbReference type="Pfam" id="PF00439">
    <property type="entry name" value="Bromodomain"/>
    <property type="match status" value="1"/>
</dbReference>
<dbReference type="PANTHER" id="PTHR22881">
    <property type="entry name" value="BROMODOMAIN CONTAINING PROTEIN"/>
    <property type="match status" value="1"/>
</dbReference>
<evidence type="ECO:0000256" key="2">
    <source>
        <dbReference type="PROSITE-ProRule" id="PRU00035"/>
    </source>
</evidence>
<dbReference type="InterPro" id="IPR036427">
    <property type="entry name" value="Bromodomain-like_sf"/>
</dbReference>
<evidence type="ECO:0000313" key="6">
    <source>
        <dbReference type="Proteomes" id="UP000674318"/>
    </source>
</evidence>
<sequence length="239" mass="26732">MDGSKRPRETPHKEQWLSFVEKLWAADTLAMFHHPVSATEVPGYYDIVEAPMDLSTIRKNIEEDKYSTDAEVENDVALMLSNALDFNDKGSPWHDLAKKLKKRYPTLARESGLSFDADSVFIPTKKARDDESTLRKAEKEDNEKLEDVLEAMEKEKEIPLEQLRAMYAHRTTEPKTDMQSVDTGSDSDDSDDEVSSDEADTSDGVSGSGSYDTDEDSNGDSADSQSASKYDDESPTRSV</sequence>
<evidence type="ECO:0000256" key="3">
    <source>
        <dbReference type="SAM" id="MobiDB-lite"/>
    </source>
</evidence>
<dbReference type="PROSITE" id="PS00633">
    <property type="entry name" value="BROMODOMAIN_1"/>
    <property type="match status" value="1"/>
</dbReference>
<organism evidence="5 6">
    <name type="scientific">Porcisia hertigi</name>
    <dbReference type="NCBI Taxonomy" id="2761500"/>
    <lineage>
        <taxon>Eukaryota</taxon>
        <taxon>Discoba</taxon>
        <taxon>Euglenozoa</taxon>
        <taxon>Kinetoplastea</taxon>
        <taxon>Metakinetoplastina</taxon>
        <taxon>Trypanosomatida</taxon>
        <taxon>Trypanosomatidae</taxon>
        <taxon>Leishmaniinae</taxon>
        <taxon>Porcisia</taxon>
    </lineage>
</organism>
<dbReference type="InterPro" id="IPR051831">
    <property type="entry name" value="Bromodomain_contain_prot"/>
</dbReference>
<evidence type="ECO:0000313" key="5">
    <source>
        <dbReference type="EMBL" id="KAG5490181.1"/>
    </source>
</evidence>
<gene>
    <name evidence="5" type="ORF">JKF63_00300</name>
</gene>
<dbReference type="AlphaFoldDB" id="A0A836I4Q6"/>
<keyword evidence="6" id="KW-1185">Reference proteome</keyword>
<dbReference type="Proteomes" id="UP000674318">
    <property type="component" value="Unassembled WGS sequence"/>
</dbReference>
<dbReference type="RefSeq" id="XP_067752509.1">
    <property type="nucleotide sequence ID" value="XM_067896352.1"/>
</dbReference>
<dbReference type="OrthoDB" id="21449at2759"/>
<evidence type="ECO:0000259" key="4">
    <source>
        <dbReference type="PROSITE" id="PS50014"/>
    </source>
</evidence>
<dbReference type="SMART" id="SM00297">
    <property type="entry name" value="BROMO"/>
    <property type="match status" value="1"/>
</dbReference>
<dbReference type="PANTHER" id="PTHR22881:SF27">
    <property type="entry name" value="BROMODOMAIN CONTAINING 7_9"/>
    <property type="match status" value="1"/>
</dbReference>
<evidence type="ECO:0000256" key="1">
    <source>
        <dbReference type="ARBA" id="ARBA00023117"/>
    </source>
</evidence>
<name>A0A836I4Q6_9TRYP</name>
<feature type="compositionally biased region" description="Acidic residues" evidence="3">
    <location>
        <begin position="185"/>
        <end position="201"/>
    </location>
</feature>
<feature type="domain" description="Bromo" evidence="4">
    <location>
        <begin position="24"/>
        <end position="94"/>
    </location>
</feature>
<dbReference type="Gene3D" id="1.20.920.10">
    <property type="entry name" value="Bromodomain-like"/>
    <property type="match status" value="1"/>
</dbReference>
<dbReference type="PROSITE" id="PS50014">
    <property type="entry name" value="BROMODOMAIN_2"/>
    <property type="match status" value="1"/>
</dbReference>
<dbReference type="InterPro" id="IPR018359">
    <property type="entry name" value="Bromodomain_CS"/>
</dbReference>
<keyword evidence="1 2" id="KW-0103">Bromodomain</keyword>
<dbReference type="GeneID" id="94286429"/>
<feature type="compositionally biased region" description="Polar residues" evidence="3">
    <location>
        <begin position="219"/>
        <end position="228"/>
    </location>
</feature>
<dbReference type="PRINTS" id="PR00503">
    <property type="entry name" value="BROMODOMAIN"/>
</dbReference>
<dbReference type="KEGG" id="phet:94286429"/>
<dbReference type="InterPro" id="IPR001487">
    <property type="entry name" value="Bromodomain"/>
</dbReference>
<feature type="region of interest" description="Disordered" evidence="3">
    <location>
        <begin position="153"/>
        <end position="239"/>
    </location>
</feature>
<accession>A0A836I4Q6</accession>
<dbReference type="EMBL" id="JAFJZO010000036">
    <property type="protein sequence ID" value="KAG5490181.1"/>
    <property type="molecule type" value="Genomic_DNA"/>
</dbReference>
<comment type="caution">
    <text evidence="5">The sequence shown here is derived from an EMBL/GenBank/DDBJ whole genome shotgun (WGS) entry which is preliminary data.</text>
</comment>
<protein>
    <recommendedName>
        <fullName evidence="4">Bromo domain-containing protein</fullName>
    </recommendedName>
</protein>
<proteinExistence type="predicted"/>
<reference evidence="5 6" key="1">
    <citation type="submission" date="2021-02" db="EMBL/GenBank/DDBJ databases">
        <title>Porcisia hertigi Genome sequencing and assembly.</title>
        <authorList>
            <person name="Almutairi H."/>
            <person name="Gatherer D."/>
        </authorList>
    </citation>
    <scope>NUCLEOTIDE SEQUENCE [LARGE SCALE GENOMIC DNA]</scope>
    <source>
        <strain evidence="5 6">C119</strain>
    </source>
</reference>
<dbReference type="SUPFAM" id="SSF47370">
    <property type="entry name" value="Bromodomain"/>
    <property type="match status" value="1"/>
</dbReference>